<evidence type="ECO:0000313" key="4">
    <source>
        <dbReference type="Proteomes" id="UP001497453"/>
    </source>
</evidence>
<protein>
    <recommendedName>
        <fullName evidence="5">5-proFAR isomerase</fullName>
    </recommendedName>
</protein>
<keyword evidence="2" id="KW-0028">Amino-acid biosynthesis</keyword>
<keyword evidence="2" id="KW-0368">Histidine biosynthesis</keyword>
<reference evidence="4" key="1">
    <citation type="submission" date="2024-04" db="EMBL/GenBank/DDBJ databases">
        <authorList>
            <person name="Shaw F."/>
            <person name="Minotto A."/>
        </authorList>
    </citation>
    <scope>NUCLEOTIDE SEQUENCE [LARGE SCALE GENOMIC DNA]</scope>
</reference>
<keyword evidence="4" id="KW-1185">Reference proteome</keyword>
<dbReference type="InterPro" id="IPR011060">
    <property type="entry name" value="RibuloseP-bd_barrel"/>
</dbReference>
<evidence type="ECO:0000256" key="1">
    <source>
        <dbReference type="ARBA" id="ARBA00009667"/>
    </source>
</evidence>
<proteinExistence type="inferred from homology"/>
<dbReference type="Pfam" id="PF00977">
    <property type="entry name" value="His_biosynth"/>
    <property type="match status" value="1"/>
</dbReference>
<gene>
    <name evidence="3" type="ORF">GFSPODELE1_LOCUS3176</name>
</gene>
<comment type="similarity">
    <text evidence="1 2">Belongs to the HisA/HisF family.</text>
</comment>
<dbReference type="PANTHER" id="PTHR43090:SF2">
    <property type="entry name" value="1-(5-PHOSPHORIBOSYL)-5-[(5-PHOSPHORIBOSYLAMINO)METHYLIDENEAMINO] IMIDAZOLE-4-CARBOXAMIDE ISOMERASE"/>
    <property type="match status" value="1"/>
</dbReference>
<organism evidence="3 4">
    <name type="scientific">Somion occarium</name>
    <dbReference type="NCBI Taxonomy" id="3059160"/>
    <lineage>
        <taxon>Eukaryota</taxon>
        <taxon>Fungi</taxon>
        <taxon>Dikarya</taxon>
        <taxon>Basidiomycota</taxon>
        <taxon>Agaricomycotina</taxon>
        <taxon>Agaricomycetes</taxon>
        <taxon>Polyporales</taxon>
        <taxon>Cerrenaceae</taxon>
        <taxon>Somion</taxon>
    </lineage>
</organism>
<dbReference type="Gene3D" id="3.20.20.70">
    <property type="entry name" value="Aldolase class I"/>
    <property type="match status" value="2"/>
</dbReference>
<sequence length="247" mass="27552">MASPRRRSLFRPCIDLHDGQVKQIVGATLTDRRDTLKTNFVASFSPSYYAELYKMMNLQGGHVIMLGPGNKEAAKEALAVWVGGLQVIVTTFLFPDGKFSLERLQGLANYIGKDKFVVDVSCRKVGDKWFIATEKWQRIAEMEVCKESLDLLAQYCSEFLIHAADVEGLCQGIDEQLVQKLGEWVTIPTTYAGGAKSLEDIRLVDRLSGGKVDLTYGSALDIFGGELVKFDDLVRYNAEAMEQMRGH</sequence>
<dbReference type="PANTHER" id="PTHR43090">
    <property type="entry name" value="1-(5-PHOSPHORIBOSYL)-5-[(5-PHOSPHORIBOSYLAMINO)METHYLIDENEAMINO] IMIDAZOLE-4-CARBOXAMIDE ISOMERASE"/>
    <property type="match status" value="1"/>
</dbReference>
<dbReference type="InterPro" id="IPR013785">
    <property type="entry name" value="Aldolase_TIM"/>
</dbReference>
<accession>A0ABP1CXY2</accession>
<dbReference type="CDD" id="cd04723">
    <property type="entry name" value="HisA_HisF"/>
    <property type="match status" value="1"/>
</dbReference>
<dbReference type="SUPFAM" id="SSF51366">
    <property type="entry name" value="Ribulose-phoshate binding barrel"/>
    <property type="match status" value="1"/>
</dbReference>
<dbReference type="EMBL" id="OZ037945">
    <property type="protein sequence ID" value="CAL1700511.1"/>
    <property type="molecule type" value="Genomic_DNA"/>
</dbReference>
<evidence type="ECO:0008006" key="5">
    <source>
        <dbReference type="Google" id="ProtNLM"/>
    </source>
</evidence>
<evidence type="ECO:0000313" key="3">
    <source>
        <dbReference type="EMBL" id="CAL1700511.1"/>
    </source>
</evidence>
<evidence type="ECO:0000256" key="2">
    <source>
        <dbReference type="RuleBase" id="RU003657"/>
    </source>
</evidence>
<name>A0ABP1CXY2_9APHY</name>
<dbReference type="Proteomes" id="UP001497453">
    <property type="component" value="Chromosome 2"/>
</dbReference>
<dbReference type="InterPro" id="IPR044524">
    <property type="entry name" value="Isoase_HisA-like"/>
</dbReference>
<dbReference type="InterPro" id="IPR006062">
    <property type="entry name" value="His_biosynth"/>
</dbReference>